<dbReference type="STRING" id="1528099.AL705_00810"/>
<keyword evidence="3" id="KW-0347">Helicase</keyword>
<dbReference type="Gene3D" id="1.20.120.1080">
    <property type="match status" value="1"/>
</dbReference>
<keyword evidence="2" id="KW-0378">Hydrolase</keyword>
<evidence type="ECO:0000313" key="8">
    <source>
        <dbReference type="Proteomes" id="UP000068137"/>
    </source>
</evidence>
<dbReference type="PATRIC" id="fig|1562462.4.peg.164"/>
<accession>A0A0M3TB96</accession>
<dbReference type="GO" id="GO:0003724">
    <property type="term" value="F:RNA helicase activity"/>
    <property type="evidence" value="ECO:0007669"/>
    <property type="project" value="InterPro"/>
</dbReference>
<dbReference type="GO" id="GO:0016787">
    <property type="term" value="F:hydrolase activity"/>
    <property type="evidence" value="ECO:0007669"/>
    <property type="project" value="UniProtKB-KW"/>
</dbReference>
<dbReference type="InterPro" id="IPR014001">
    <property type="entry name" value="Helicase_ATP-bd"/>
</dbReference>
<dbReference type="FunFam" id="1.20.120.1080:FF:000005">
    <property type="entry name" value="ATP-dependent helicase HrpA"/>
    <property type="match status" value="1"/>
</dbReference>
<dbReference type="PROSITE" id="PS51194">
    <property type="entry name" value="HELICASE_CTER"/>
    <property type="match status" value="1"/>
</dbReference>
<reference evidence="7 8" key="1">
    <citation type="journal article" date="2015" name="Genome Announc.">
        <title>Complete Genome Sequences for Two Strains of a Novel Fastidious, Partially Acid-Fast, Gram-Positive Corynebacterineae Bacterium, Derived from Human Clinical Samples.</title>
        <authorList>
            <person name="Nicholson A.C."/>
            <person name="Bell M."/>
            <person name="Humrighouse B.W."/>
            <person name="McQuiston J.R."/>
        </authorList>
    </citation>
    <scope>NUCLEOTIDE SEQUENCE [LARGE SCALE GENOMIC DNA]</scope>
    <source>
        <strain evidence="7 8">X1698</strain>
    </source>
</reference>
<dbReference type="InterPro" id="IPR003593">
    <property type="entry name" value="AAA+_ATPase"/>
</dbReference>
<keyword evidence="4" id="KW-0067">ATP-binding</keyword>
<dbReference type="Pfam" id="PF07717">
    <property type="entry name" value="OB_NTP_bind"/>
    <property type="match status" value="1"/>
</dbReference>
<dbReference type="InterPro" id="IPR001650">
    <property type="entry name" value="Helicase_C-like"/>
</dbReference>
<feature type="domain" description="Helicase C-terminal" evidence="6">
    <location>
        <begin position="289"/>
        <end position="455"/>
    </location>
</feature>
<dbReference type="InterPro" id="IPR010222">
    <property type="entry name" value="RNA_helicase_HrpA"/>
</dbReference>
<dbReference type="PROSITE" id="PS51192">
    <property type="entry name" value="HELICASE_ATP_BIND_1"/>
    <property type="match status" value="1"/>
</dbReference>
<dbReference type="SMART" id="SM00490">
    <property type="entry name" value="HELICc"/>
    <property type="match status" value="1"/>
</dbReference>
<proteinExistence type="predicted"/>
<evidence type="ECO:0000256" key="4">
    <source>
        <dbReference type="ARBA" id="ARBA00022840"/>
    </source>
</evidence>
<dbReference type="Pfam" id="PF11898">
    <property type="entry name" value="DUF3418"/>
    <property type="match status" value="1"/>
</dbReference>
<dbReference type="PANTHER" id="PTHR18934:SF99">
    <property type="entry name" value="ATP-DEPENDENT RNA HELICASE DHX37-RELATED"/>
    <property type="match status" value="1"/>
</dbReference>
<evidence type="ECO:0000259" key="6">
    <source>
        <dbReference type="PROSITE" id="PS51194"/>
    </source>
</evidence>
<evidence type="ECO:0000259" key="5">
    <source>
        <dbReference type="PROSITE" id="PS51192"/>
    </source>
</evidence>
<dbReference type="GO" id="GO:0005524">
    <property type="term" value="F:ATP binding"/>
    <property type="evidence" value="ECO:0007669"/>
    <property type="project" value="UniProtKB-KW"/>
</dbReference>
<gene>
    <name evidence="7" type="ORF">AL705_00810</name>
</gene>
<dbReference type="SMART" id="SM00487">
    <property type="entry name" value="DEXDc"/>
    <property type="match status" value="1"/>
</dbReference>
<dbReference type="Gene3D" id="3.40.50.300">
    <property type="entry name" value="P-loop containing nucleotide triphosphate hydrolases"/>
    <property type="match status" value="2"/>
</dbReference>
<dbReference type="Proteomes" id="UP000068137">
    <property type="component" value="Chromosome"/>
</dbReference>
<dbReference type="Pfam" id="PF00271">
    <property type="entry name" value="Helicase_C"/>
    <property type="match status" value="1"/>
</dbReference>
<dbReference type="SMART" id="SM00847">
    <property type="entry name" value="HA2"/>
    <property type="match status" value="1"/>
</dbReference>
<dbReference type="Pfam" id="PF04408">
    <property type="entry name" value="WHD_HA2"/>
    <property type="match status" value="1"/>
</dbReference>
<evidence type="ECO:0000256" key="1">
    <source>
        <dbReference type="ARBA" id="ARBA00022741"/>
    </source>
</evidence>
<dbReference type="Pfam" id="PF21010">
    <property type="entry name" value="HA2_C"/>
    <property type="match status" value="1"/>
</dbReference>
<protein>
    <recommendedName>
        <fullName evidence="9">ATP-dependent RNA helicase HrpA</fullName>
    </recommendedName>
</protein>
<dbReference type="EMBL" id="CP012390">
    <property type="protein sequence ID" value="ALE18500.1"/>
    <property type="molecule type" value="Genomic_DNA"/>
</dbReference>
<dbReference type="RefSeq" id="WP_063665718.1">
    <property type="nucleotide sequence ID" value="NZ_CP012390.1"/>
</dbReference>
<dbReference type="InterPro" id="IPR007502">
    <property type="entry name" value="Helicase-assoc_dom"/>
</dbReference>
<dbReference type="InterPro" id="IPR048333">
    <property type="entry name" value="HA2_WH"/>
</dbReference>
<dbReference type="SMART" id="SM00382">
    <property type="entry name" value="AAA"/>
    <property type="match status" value="1"/>
</dbReference>
<name>A0A0M3TB96_9ACTN</name>
<dbReference type="KEGG" id="cbq:AL705_00810"/>
<dbReference type="Pfam" id="PF00270">
    <property type="entry name" value="DEAD"/>
    <property type="match status" value="1"/>
</dbReference>
<dbReference type="InterPro" id="IPR024590">
    <property type="entry name" value="HrpA_C"/>
</dbReference>
<dbReference type="InterPro" id="IPR027417">
    <property type="entry name" value="P-loop_NTPase"/>
</dbReference>
<dbReference type="InterPro" id="IPR011709">
    <property type="entry name" value="DEAD-box_helicase_OB_fold"/>
</dbReference>
<organism evidence="7 8">
    <name type="scientific">Lawsonella clevelandensis</name>
    <dbReference type="NCBI Taxonomy" id="1528099"/>
    <lineage>
        <taxon>Bacteria</taxon>
        <taxon>Bacillati</taxon>
        <taxon>Actinomycetota</taxon>
        <taxon>Actinomycetes</taxon>
        <taxon>Mycobacteriales</taxon>
        <taxon>Lawsonellaceae</taxon>
        <taxon>Lawsonella</taxon>
    </lineage>
</organism>
<evidence type="ECO:0000256" key="2">
    <source>
        <dbReference type="ARBA" id="ARBA00022801"/>
    </source>
</evidence>
<dbReference type="SUPFAM" id="SSF52540">
    <property type="entry name" value="P-loop containing nucleoside triphosphate hydrolases"/>
    <property type="match status" value="1"/>
</dbReference>
<dbReference type="InterPro" id="IPR011545">
    <property type="entry name" value="DEAD/DEAH_box_helicase_dom"/>
</dbReference>
<dbReference type="PANTHER" id="PTHR18934">
    <property type="entry name" value="ATP-DEPENDENT RNA HELICASE"/>
    <property type="match status" value="1"/>
</dbReference>
<dbReference type="CDD" id="cd18791">
    <property type="entry name" value="SF2_C_RHA"/>
    <property type="match status" value="1"/>
</dbReference>
<dbReference type="GO" id="GO:0003723">
    <property type="term" value="F:RNA binding"/>
    <property type="evidence" value="ECO:0007669"/>
    <property type="project" value="TreeGrafter"/>
</dbReference>
<sequence>MSQHRRRTSASAPLPADVQQYRHRLLSRLGIGENVMLRDYNQLHRRLQKVRSLKSCAAIEHDLECAELRLELRRAALPHPDYPDQLPITSRLEDIRETLLHHQVVVVAGETGSGKTTQLPKLCLDLGWGASGIIGHTQPRRIAARSVAERIADELDSPLGGLVGYSVRFTDTVSEDTSIKVMTDGILLAEIHHDRLLRAYDTIIIDEAHERSLNIDFLLGYLKQILPQRPDLHVIITSATIETERFAEHFAVEGEPAPIIEVSGRTYPVEIRYRPGEDDDDPLDVFVDAITELYTESSLEGGDILAFFPGEREIREAEEALRQQRFPALDIVPLFGRLSAAEQHRVFEPHDIQRVVLATNVAETSLTVPGIRYVVDTGTARISRYSHRTKIQRLPIEEISQASARQRSGRCGRLSDGIALRLYSEENFEARPAYTEPEILRTNLAAVILRMADLGFGSVEDFPFLDPPELSSIRDGVQVLRELGALRDDMALTATGRTMARIPTDPRLARILVEAQRRDVLGDVLLIVAGLSLQDIRERPTEQQQEADQLHARFRNPQSDFLSYLQLWDYLREQQHELSRSAFRKLCRREFLHWMRYREWLDLVQQLSEICRDLKWSWVPHQEKGGVQEDDIHRALLAGLLSHIGSRIGETRDYQGTRGKRFAIFPSSGVARKNSFVMAYEIVETSRVWARTVATVEPEWVEKAAGASLSRRYSEPHWSHSRGEVQAYETTSLWGVPLVVDRLVSYRKIDPDLARHLFLLHGLVQGDWDRQYPFTAVNDATIQRLQDYEEKARQRGSVADEEALATLFAKVVPEQIMSQVQFDQWWRQASAADRASLEFSEEDIRAATSAGEDSSLYPDELSGFPLKYAFKPGSAEDGISVVIPLAQLPAVSPAPFTWLVPGMREELILALLRGLPKEYRRMFIPLPETAQAMAGTIVENYSRDFRQAFQEALHQVRGVAVPLSVIAAAELPQHLCIRFVAVDERGRTIDTARNVQELQGRQQGTSAQAISSTFRTVEKGPFSAWTEEIGDILPQISQGDVTAYPALLRKKDGWHVHAYPSATSAQVAQHKALIALLLAELPHARRQLFNGIPQVQRMALRSYPGGEESLREDCHLCAVRDIVVQAGAPTRTLDGYSSLRQSAAEKVPPRERAIALLVAQAVEARLQVLANLPDGEGIVQDVREQVEWLTSPGFVTAHGAVRVKHIPRYLQAAQERLGKAVLYDGEWEDPWSASVEAFYRVEDALWEKCGAPAPEDSLAVKKVRWLYEEFKVSTFAQQLGTVEKVSEKKLMQEIAVLPVQVSL</sequence>
<feature type="domain" description="Helicase ATP-binding" evidence="5">
    <location>
        <begin position="96"/>
        <end position="259"/>
    </location>
</feature>
<dbReference type="NCBIfam" id="TIGR01967">
    <property type="entry name" value="DEAH_box_HrpA"/>
    <property type="match status" value="1"/>
</dbReference>
<evidence type="ECO:0000256" key="3">
    <source>
        <dbReference type="ARBA" id="ARBA00022806"/>
    </source>
</evidence>
<evidence type="ECO:0000313" key="7">
    <source>
        <dbReference type="EMBL" id="ALE18500.1"/>
    </source>
</evidence>
<keyword evidence="1" id="KW-0547">Nucleotide-binding</keyword>
<evidence type="ECO:0008006" key="9">
    <source>
        <dbReference type="Google" id="ProtNLM"/>
    </source>
</evidence>